<comment type="caution">
    <text evidence="3">The sequence shown here is derived from an EMBL/GenBank/DDBJ whole genome shotgun (WGS) entry which is preliminary data.</text>
</comment>
<feature type="transmembrane region" description="Helical" evidence="2">
    <location>
        <begin position="7"/>
        <end position="27"/>
    </location>
</feature>
<keyword evidence="2" id="KW-1133">Transmembrane helix</keyword>
<organism evidence="3 4">
    <name type="scientific">Leucobacter iarius</name>
    <dbReference type="NCBI Taxonomy" id="333963"/>
    <lineage>
        <taxon>Bacteria</taxon>
        <taxon>Bacillati</taxon>
        <taxon>Actinomycetota</taxon>
        <taxon>Actinomycetes</taxon>
        <taxon>Micrococcales</taxon>
        <taxon>Microbacteriaceae</taxon>
        <taxon>Leucobacter</taxon>
    </lineage>
</organism>
<protein>
    <submittedName>
        <fullName evidence="3">Uncharacterized protein</fullName>
    </submittedName>
</protein>
<keyword evidence="2" id="KW-0812">Transmembrane</keyword>
<feature type="transmembrane region" description="Helical" evidence="2">
    <location>
        <begin position="33"/>
        <end position="53"/>
    </location>
</feature>
<sequence length="124" mass="12565">MFKSTPVLRLFVYGLALLAMATSFFMTAVESPLAPAFVQTANLLGAAAGVGAISNLGTLSRRPGDVGIVPDEPAAEGFGAADGAGAILEAPLGRFAERGASEGVAATATDAEAPRHARRTRPPE</sequence>
<keyword evidence="2" id="KW-0472">Membrane</keyword>
<proteinExistence type="predicted"/>
<feature type="region of interest" description="Disordered" evidence="1">
    <location>
        <begin position="99"/>
        <end position="124"/>
    </location>
</feature>
<evidence type="ECO:0000256" key="2">
    <source>
        <dbReference type="SAM" id="Phobius"/>
    </source>
</evidence>
<reference evidence="3 4" key="1">
    <citation type="journal article" date="2019" name="Int. J. Syst. Evol. Microbiol.">
        <title>The Global Catalogue of Microorganisms (GCM) 10K type strain sequencing project: providing services to taxonomists for standard genome sequencing and annotation.</title>
        <authorList>
            <consortium name="The Broad Institute Genomics Platform"/>
            <consortium name="The Broad Institute Genome Sequencing Center for Infectious Disease"/>
            <person name="Wu L."/>
            <person name="Ma J."/>
        </authorList>
    </citation>
    <scope>NUCLEOTIDE SEQUENCE [LARGE SCALE GENOMIC DNA]</scope>
    <source>
        <strain evidence="3 4">JCM 14736</strain>
    </source>
</reference>
<evidence type="ECO:0000313" key="4">
    <source>
        <dbReference type="Proteomes" id="UP001500851"/>
    </source>
</evidence>
<dbReference type="EMBL" id="BAAAOB010000001">
    <property type="protein sequence ID" value="GAA1776819.1"/>
    <property type="molecule type" value="Genomic_DNA"/>
</dbReference>
<dbReference type="RefSeq" id="WP_344028069.1">
    <property type="nucleotide sequence ID" value="NZ_BAAAOB010000001.1"/>
</dbReference>
<name>A0ABN2L6C3_9MICO</name>
<gene>
    <name evidence="3" type="ORF">GCM10009768_01660</name>
</gene>
<dbReference type="Proteomes" id="UP001500851">
    <property type="component" value="Unassembled WGS sequence"/>
</dbReference>
<keyword evidence="4" id="KW-1185">Reference proteome</keyword>
<evidence type="ECO:0000256" key="1">
    <source>
        <dbReference type="SAM" id="MobiDB-lite"/>
    </source>
</evidence>
<accession>A0ABN2L6C3</accession>
<evidence type="ECO:0000313" key="3">
    <source>
        <dbReference type="EMBL" id="GAA1776819.1"/>
    </source>
</evidence>